<reference evidence="9" key="3">
    <citation type="submission" date="2020-03" db="EMBL/GenBank/DDBJ databases">
        <title>A mixture of massive structural variations and highly conserved coding sequences in Ustilaginoidea virens genome.</title>
        <authorList>
            <person name="Zhang K."/>
            <person name="Zhao Z."/>
            <person name="Zhang Z."/>
            <person name="Li Y."/>
            <person name="Hsiang T."/>
            <person name="Sun W."/>
        </authorList>
    </citation>
    <scope>NUCLEOTIDE SEQUENCE</scope>
    <source>
        <strain evidence="9">UV-8b</strain>
    </source>
</reference>
<reference evidence="8" key="1">
    <citation type="journal article" date="2016" name="Genome Announc.">
        <title>Genome Sequence of Ustilaginoidea virens IPU010, a Rice Pathogenic Fungus Causing False Smut.</title>
        <authorList>
            <person name="Kumagai T."/>
            <person name="Ishii T."/>
            <person name="Terai G."/>
            <person name="Umemura M."/>
            <person name="Machida M."/>
            <person name="Asai K."/>
        </authorList>
    </citation>
    <scope>NUCLEOTIDE SEQUENCE [LARGE SCALE GENOMIC DNA]</scope>
    <source>
        <strain evidence="8">IPU010</strain>
    </source>
</reference>
<evidence type="ECO:0000256" key="4">
    <source>
        <dbReference type="ARBA" id="ARBA00023014"/>
    </source>
</evidence>
<dbReference type="GeneID" id="66063537"/>
<dbReference type="Gene3D" id="2.102.10.10">
    <property type="entry name" value="Rieske [2Fe-2S] iron-sulphur domain"/>
    <property type="match status" value="1"/>
</dbReference>
<dbReference type="GO" id="GO:0046872">
    <property type="term" value="F:metal ion binding"/>
    <property type="evidence" value="ECO:0007669"/>
    <property type="project" value="UniProtKB-KW"/>
</dbReference>
<keyword evidence="2" id="KW-0479">Metal-binding</keyword>
<protein>
    <recommendedName>
        <fullName evidence="7">Rieske domain-containing protein</fullName>
    </recommendedName>
</protein>
<dbReference type="OrthoDB" id="426882at2759"/>
<evidence type="ECO:0000313" key="11">
    <source>
        <dbReference type="Proteomes" id="UP000054053"/>
    </source>
</evidence>
<evidence type="ECO:0000256" key="2">
    <source>
        <dbReference type="ARBA" id="ARBA00022723"/>
    </source>
</evidence>
<gene>
    <name evidence="9" type="ORF">UV8b_02759</name>
    <name evidence="8" type="ORF">UVI_02030810</name>
</gene>
<keyword evidence="4" id="KW-0411">Iron-sulfur</keyword>
<reference evidence="11" key="2">
    <citation type="journal article" date="2016" name="Genome Announc.">
        <title>Genome sequence of Ustilaginoidea virens IPU010, a rice pathogenic fungus causing false smut.</title>
        <authorList>
            <person name="Kumagai T."/>
            <person name="Ishii T."/>
            <person name="Terai G."/>
            <person name="Umemura M."/>
            <person name="Machida M."/>
            <person name="Asai K."/>
        </authorList>
    </citation>
    <scope>NUCLEOTIDE SEQUENCE [LARGE SCALE GENOMIC DNA]</scope>
    <source>
        <strain evidence="11">IPU010</strain>
    </source>
</reference>
<keyword evidence="1" id="KW-0001">2Fe-2S</keyword>
<dbReference type="KEGG" id="uvi:66063537"/>
<dbReference type="InterPro" id="IPR036922">
    <property type="entry name" value="Rieske_2Fe-2S_sf"/>
</dbReference>
<evidence type="ECO:0000259" key="7">
    <source>
        <dbReference type="PROSITE" id="PS51296"/>
    </source>
</evidence>
<accession>A0A1B5L5S6</accession>
<proteinExistence type="predicted"/>
<keyword evidence="3" id="KW-0408">Iron</keyword>
<dbReference type="RefSeq" id="XP_042996191.1">
    <property type="nucleotide sequence ID" value="XM_043140257.1"/>
</dbReference>
<dbReference type="PANTHER" id="PTHR21496:SF0">
    <property type="entry name" value="RIESKE DOMAIN-CONTAINING PROTEIN"/>
    <property type="match status" value="1"/>
</dbReference>
<keyword evidence="10" id="KW-1185">Reference proteome</keyword>
<dbReference type="GO" id="GO:0051537">
    <property type="term" value="F:2 iron, 2 sulfur cluster binding"/>
    <property type="evidence" value="ECO:0007669"/>
    <property type="project" value="UniProtKB-KW"/>
</dbReference>
<feature type="domain" description="Rieske" evidence="7">
    <location>
        <begin position="59"/>
        <end position="160"/>
    </location>
</feature>
<dbReference type="PROSITE" id="PS51296">
    <property type="entry name" value="RIESKE"/>
    <property type="match status" value="1"/>
</dbReference>
<evidence type="ECO:0000313" key="10">
    <source>
        <dbReference type="Proteomes" id="UP000027002"/>
    </source>
</evidence>
<evidence type="ECO:0000313" key="9">
    <source>
        <dbReference type="EMBL" id="QUC18518.1"/>
    </source>
</evidence>
<dbReference type="SUPFAM" id="SSF50022">
    <property type="entry name" value="ISP domain"/>
    <property type="match status" value="1"/>
</dbReference>
<feature type="region of interest" description="Disordered" evidence="6">
    <location>
        <begin position="52"/>
        <end position="74"/>
    </location>
</feature>
<dbReference type="Pfam" id="PF00355">
    <property type="entry name" value="Rieske"/>
    <property type="match status" value="1"/>
</dbReference>
<dbReference type="Proteomes" id="UP000054053">
    <property type="component" value="Unassembled WGS sequence"/>
</dbReference>
<organism evidence="8 11">
    <name type="scientific">Ustilaginoidea virens</name>
    <name type="common">Rice false smut fungus</name>
    <name type="synonym">Villosiclava virens</name>
    <dbReference type="NCBI Taxonomy" id="1159556"/>
    <lineage>
        <taxon>Eukaryota</taxon>
        <taxon>Fungi</taxon>
        <taxon>Dikarya</taxon>
        <taxon>Ascomycota</taxon>
        <taxon>Pezizomycotina</taxon>
        <taxon>Sordariomycetes</taxon>
        <taxon>Hypocreomycetidae</taxon>
        <taxon>Hypocreales</taxon>
        <taxon>Clavicipitaceae</taxon>
        <taxon>Ustilaginoidea</taxon>
    </lineage>
</organism>
<dbReference type="Proteomes" id="UP000027002">
    <property type="component" value="Chromosome 2"/>
</dbReference>
<comment type="cofactor">
    <cofactor evidence="5">
        <name>[2Fe-2S] cluster</name>
        <dbReference type="ChEBI" id="CHEBI:190135"/>
    </cofactor>
</comment>
<evidence type="ECO:0000313" key="8">
    <source>
        <dbReference type="EMBL" id="GAO18912.1"/>
    </source>
</evidence>
<dbReference type="InterPro" id="IPR017941">
    <property type="entry name" value="Rieske_2Fe-2S"/>
</dbReference>
<name>A0A1B5L5S6_USTVR</name>
<dbReference type="AlphaFoldDB" id="A0A1B5L5S6"/>
<dbReference type="PANTHER" id="PTHR21496">
    <property type="entry name" value="FERREDOXIN-RELATED"/>
    <property type="match status" value="1"/>
</dbReference>
<evidence type="ECO:0000256" key="6">
    <source>
        <dbReference type="SAM" id="MobiDB-lite"/>
    </source>
</evidence>
<sequence length="185" mass="20750">MNLFRSRPDTSWVPVGPASSFPDLGEDTGSLLESRLCDAKLQPGCKIFRVPKDDPSKSEQVFLSSDDPEAPGRGDDLLDQVLIFRYRGRFHAVDHRCPHSAYPLSNGMPFDIEDFGVRLSAGLTCPKHGWAFDLFTGMADTGRYKLAVWELQLRDGSGTKVIDPLADESDHVNRTLWVRRKQRMG</sequence>
<evidence type="ECO:0000256" key="3">
    <source>
        <dbReference type="ARBA" id="ARBA00023004"/>
    </source>
</evidence>
<dbReference type="EMBL" id="CP072754">
    <property type="protein sequence ID" value="QUC18518.1"/>
    <property type="molecule type" value="Genomic_DNA"/>
</dbReference>
<evidence type="ECO:0000256" key="5">
    <source>
        <dbReference type="ARBA" id="ARBA00034078"/>
    </source>
</evidence>
<dbReference type="EMBL" id="BBTG02000014">
    <property type="protein sequence ID" value="GAO18912.1"/>
    <property type="molecule type" value="Genomic_DNA"/>
</dbReference>
<evidence type="ECO:0000256" key="1">
    <source>
        <dbReference type="ARBA" id="ARBA00022714"/>
    </source>
</evidence>